<comment type="caution">
    <text evidence="1">The sequence shown here is derived from an EMBL/GenBank/DDBJ whole genome shotgun (WGS) entry which is preliminary data.</text>
</comment>
<evidence type="ECO:0000313" key="1">
    <source>
        <dbReference type="EMBL" id="CAD5114029.1"/>
    </source>
</evidence>
<name>A0A7I8VCF1_9ANNE</name>
<dbReference type="OrthoDB" id="6043660at2759"/>
<reference evidence="1 2" key="1">
    <citation type="submission" date="2020-08" db="EMBL/GenBank/DDBJ databases">
        <authorList>
            <person name="Hejnol A."/>
        </authorList>
    </citation>
    <scope>NUCLEOTIDE SEQUENCE [LARGE SCALE GENOMIC DNA]</scope>
</reference>
<protein>
    <submittedName>
        <fullName evidence="1">DgyrCDS3186</fullName>
    </submittedName>
</protein>
<proteinExistence type="predicted"/>
<organism evidence="1 2">
    <name type="scientific">Dimorphilus gyrociliatus</name>
    <dbReference type="NCBI Taxonomy" id="2664684"/>
    <lineage>
        <taxon>Eukaryota</taxon>
        <taxon>Metazoa</taxon>
        <taxon>Spiralia</taxon>
        <taxon>Lophotrochozoa</taxon>
        <taxon>Annelida</taxon>
        <taxon>Polychaeta</taxon>
        <taxon>Polychaeta incertae sedis</taxon>
        <taxon>Dinophilidae</taxon>
        <taxon>Dimorphilus</taxon>
    </lineage>
</organism>
<gene>
    <name evidence="1" type="ORF">DGYR_LOCUS2922</name>
</gene>
<sequence>MSLDFQKNVYHPRKDNARSRTTYTWMTRWNDFVPHDPINLYDEARKGRYRNLGARRRIGCDGTLSRATNFESDDQVRRPMTEFRYSKKSSNGTHPLGNPVVNTKDGATHLHYFKSGGYDDAHKSSLQWNKLNISPTYPEIGPPRLRNGNAGGSWRHVKQVLQPKGDHIVFIDGEQRIIENNKIMNRAVHLINTIQPSKLITADMRNRELVEGTGQALSAFKSTESGNWYVMR</sequence>
<accession>A0A7I8VCF1</accession>
<dbReference type="AlphaFoldDB" id="A0A7I8VCF1"/>
<keyword evidence="2" id="KW-1185">Reference proteome</keyword>
<evidence type="ECO:0000313" key="2">
    <source>
        <dbReference type="Proteomes" id="UP000549394"/>
    </source>
</evidence>
<dbReference type="Proteomes" id="UP000549394">
    <property type="component" value="Unassembled WGS sequence"/>
</dbReference>
<dbReference type="EMBL" id="CAJFCJ010000005">
    <property type="protein sequence ID" value="CAD5114029.1"/>
    <property type="molecule type" value="Genomic_DNA"/>
</dbReference>